<proteinExistence type="predicted"/>
<evidence type="ECO:0008006" key="4">
    <source>
        <dbReference type="Google" id="ProtNLM"/>
    </source>
</evidence>
<sequence length="103" mass="11053">MSTSHMLLIPAALYCAAVCSSVAIAATGGVIYFEGAVVETPCDVRVDAHRATVACDRQGQAKTQQFSLKNLAQEQSGFDNLVTMKINYLNPAHTLAVMDITYN</sequence>
<reference evidence="2 3" key="1">
    <citation type="submission" date="2021-12" db="EMBL/GenBank/DDBJ databases">
        <title>Complete genome sequence of Phytobacter diazotrophicus TA9734.</title>
        <authorList>
            <person name="Kubota H."/>
            <person name="Nakayama Y."/>
            <person name="Ariyoshi T."/>
        </authorList>
    </citation>
    <scope>NUCLEOTIDE SEQUENCE [LARGE SCALE GENOMIC DNA]</scope>
    <source>
        <strain evidence="2 3">TA9734</strain>
    </source>
</reference>
<keyword evidence="1" id="KW-0732">Signal</keyword>
<evidence type="ECO:0000256" key="1">
    <source>
        <dbReference type="SAM" id="SignalP"/>
    </source>
</evidence>
<dbReference type="Proteomes" id="UP001320460">
    <property type="component" value="Chromosome"/>
</dbReference>
<feature type="chain" id="PRO_5046451450" description="Type 1 fimbrial protein" evidence="1">
    <location>
        <begin position="26"/>
        <end position="103"/>
    </location>
</feature>
<gene>
    <name evidence="2" type="ORF">PDTA9734_19800</name>
</gene>
<organism evidence="2 3">
    <name type="scientific">Phytobacter diazotrophicus</name>
    <dbReference type="NCBI Taxonomy" id="395631"/>
    <lineage>
        <taxon>Bacteria</taxon>
        <taxon>Pseudomonadati</taxon>
        <taxon>Pseudomonadota</taxon>
        <taxon>Gammaproteobacteria</taxon>
        <taxon>Enterobacterales</taxon>
        <taxon>Enterobacteriaceae</taxon>
        <taxon>Phytobacter</taxon>
    </lineage>
</organism>
<feature type="signal peptide" evidence="1">
    <location>
        <begin position="1"/>
        <end position="25"/>
    </location>
</feature>
<keyword evidence="3" id="KW-1185">Reference proteome</keyword>
<protein>
    <recommendedName>
        <fullName evidence="4">Type 1 fimbrial protein</fullName>
    </recommendedName>
</protein>
<dbReference type="RefSeq" id="WP_125124334.1">
    <property type="nucleotide sequence ID" value="NZ_AP025334.1"/>
</dbReference>
<evidence type="ECO:0000313" key="3">
    <source>
        <dbReference type="Proteomes" id="UP001320460"/>
    </source>
</evidence>
<name>A0ABN6LSW5_9ENTR</name>
<evidence type="ECO:0000313" key="2">
    <source>
        <dbReference type="EMBL" id="BDD50493.1"/>
    </source>
</evidence>
<accession>A0ABN6LSW5</accession>
<dbReference type="EMBL" id="AP025334">
    <property type="protein sequence ID" value="BDD50493.1"/>
    <property type="molecule type" value="Genomic_DNA"/>
</dbReference>